<evidence type="ECO:0000313" key="3">
    <source>
        <dbReference type="Proteomes" id="UP000064967"/>
    </source>
</evidence>
<sequence>MAMTRLPSLIGLASLVAVAGCHSAGPYGFSPTYAPSVEEEKAITGARDYDPVMFAREPEAWRKSNVTLFGVVTSRAPGPGGAVYMTMSVRKLETRNLCSNRNDEESCRVTVSDHDFGVVHALVALRPDDDMGEHSLGAGSLVRVVGSFGEDTDPNDGAPVMRAAFYRHWPRYFFVTRKSADLMRQ</sequence>
<keyword evidence="3" id="KW-1185">Reference proteome</keyword>
<dbReference type="STRING" id="1391654.AKJ09_00784"/>
<dbReference type="Proteomes" id="UP000064967">
    <property type="component" value="Chromosome"/>
</dbReference>
<name>A0A0K1PKR8_9BACT</name>
<feature type="signal peptide" evidence="1">
    <location>
        <begin position="1"/>
        <end position="19"/>
    </location>
</feature>
<keyword evidence="1" id="KW-0732">Signal</keyword>
<evidence type="ECO:0008006" key="4">
    <source>
        <dbReference type="Google" id="ProtNLM"/>
    </source>
</evidence>
<accession>A0A0K1PKR8</accession>
<dbReference type="AlphaFoldDB" id="A0A0K1PKR8"/>
<proteinExistence type="predicted"/>
<dbReference type="PROSITE" id="PS51257">
    <property type="entry name" value="PROKAR_LIPOPROTEIN"/>
    <property type="match status" value="1"/>
</dbReference>
<dbReference type="KEGG" id="llu:AKJ09_00784"/>
<organism evidence="2 3">
    <name type="scientific">Labilithrix luteola</name>
    <dbReference type="NCBI Taxonomy" id="1391654"/>
    <lineage>
        <taxon>Bacteria</taxon>
        <taxon>Pseudomonadati</taxon>
        <taxon>Myxococcota</taxon>
        <taxon>Polyangia</taxon>
        <taxon>Polyangiales</taxon>
        <taxon>Labilitrichaceae</taxon>
        <taxon>Labilithrix</taxon>
    </lineage>
</organism>
<protein>
    <recommendedName>
        <fullName evidence="4">Lipoprotein</fullName>
    </recommendedName>
</protein>
<gene>
    <name evidence="2" type="ORF">AKJ09_00784</name>
</gene>
<evidence type="ECO:0000256" key="1">
    <source>
        <dbReference type="SAM" id="SignalP"/>
    </source>
</evidence>
<dbReference type="EMBL" id="CP012333">
    <property type="protein sequence ID" value="AKU94120.1"/>
    <property type="molecule type" value="Genomic_DNA"/>
</dbReference>
<feature type="chain" id="PRO_5005466179" description="Lipoprotein" evidence="1">
    <location>
        <begin position="20"/>
        <end position="185"/>
    </location>
</feature>
<evidence type="ECO:0000313" key="2">
    <source>
        <dbReference type="EMBL" id="AKU94120.1"/>
    </source>
</evidence>
<reference evidence="2 3" key="1">
    <citation type="submission" date="2015-08" db="EMBL/GenBank/DDBJ databases">
        <authorList>
            <person name="Babu N.S."/>
            <person name="Beckwith C.J."/>
            <person name="Beseler K.G."/>
            <person name="Brison A."/>
            <person name="Carone J.V."/>
            <person name="Caskin T.P."/>
            <person name="Diamond M."/>
            <person name="Durham M.E."/>
            <person name="Foxe J.M."/>
            <person name="Go M."/>
            <person name="Henderson B.A."/>
            <person name="Jones I.B."/>
            <person name="McGettigan J.A."/>
            <person name="Micheletti S.J."/>
            <person name="Nasrallah M.E."/>
            <person name="Ortiz D."/>
            <person name="Piller C.R."/>
            <person name="Privatt S.R."/>
            <person name="Schneider S.L."/>
            <person name="Sharp S."/>
            <person name="Smith T.C."/>
            <person name="Stanton J.D."/>
            <person name="Ullery H.E."/>
            <person name="Wilson R.J."/>
            <person name="Serrano M.G."/>
            <person name="Buck G."/>
            <person name="Lee V."/>
            <person name="Wang Y."/>
            <person name="Carvalho R."/>
            <person name="Voegtly L."/>
            <person name="Shi R."/>
            <person name="Duckworth R."/>
            <person name="Johnson A."/>
            <person name="Loviza R."/>
            <person name="Walstead R."/>
            <person name="Shah Z."/>
            <person name="Kiflezghi M."/>
            <person name="Wade K."/>
            <person name="Ball S.L."/>
            <person name="Bradley K.W."/>
            <person name="Asai D.J."/>
            <person name="Bowman C.A."/>
            <person name="Russell D.A."/>
            <person name="Pope W.H."/>
            <person name="Jacobs-Sera D."/>
            <person name="Hendrix R.W."/>
            <person name="Hatfull G.F."/>
        </authorList>
    </citation>
    <scope>NUCLEOTIDE SEQUENCE [LARGE SCALE GENOMIC DNA]</scope>
    <source>
        <strain evidence="2 3">DSM 27648</strain>
    </source>
</reference>